<reference evidence="8" key="2">
    <citation type="journal article" date="2023" name="Biology">
        <title>Prokaryotic Life Associated with Coal-Fire Gas Vents Revealed by Metagenomics.</title>
        <authorList>
            <person name="Kadnikov V.V."/>
            <person name="Mardanov A.V."/>
            <person name="Beletsky A.V."/>
            <person name="Karnachuk O.V."/>
            <person name="Ravin N.V."/>
        </authorList>
    </citation>
    <scope>NUCLEOTIDE SEQUENCE</scope>
    <source>
        <strain evidence="8">Bu02</strain>
    </source>
</reference>
<evidence type="ECO:0000256" key="1">
    <source>
        <dbReference type="ARBA" id="ARBA00004651"/>
    </source>
</evidence>
<dbReference type="PANTHER" id="PTHR35007">
    <property type="entry name" value="INTEGRAL MEMBRANE PROTEIN-RELATED"/>
    <property type="match status" value="1"/>
</dbReference>
<feature type="transmembrane region" description="Helical" evidence="6">
    <location>
        <begin position="239"/>
        <end position="264"/>
    </location>
</feature>
<keyword evidence="2" id="KW-1003">Cell membrane</keyword>
<keyword evidence="5 6" id="KW-0472">Membrane</keyword>
<dbReference type="EMBL" id="CP062796">
    <property type="protein sequence ID" value="QUL98386.1"/>
    <property type="molecule type" value="Genomic_DNA"/>
</dbReference>
<dbReference type="GO" id="GO:0005886">
    <property type="term" value="C:plasma membrane"/>
    <property type="evidence" value="ECO:0007669"/>
    <property type="project" value="UniProtKB-SubCell"/>
</dbReference>
<evidence type="ECO:0000256" key="5">
    <source>
        <dbReference type="ARBA" id="ARBA00023136"/>
    </source>
</evidence>
<evidence type="ECO:0000256" key="3">
    <source>
        <dbReference type="ARBA" id="ARBA00022692"/>
    </source>
</evidence>
<proteinExistence type="predicted"/>
<name>A0AAT9LBB2_9FIRM</name>
<dbReference type="InterPro" id="IPR018076">
    <property type="entry name" value="T2SS_GspF_dom"/>
</dbReference>
<evidence type="ECO:0000259" key="7">
    <source>
        <dbReference type="Pfam" id="PF00482"/>
    </source>
</evidence>
<protein>
    <submittedName>
        <fullName evidence="8">Type II secretion system F family protein</fullName>
    </submittedName>
</protein>
<keyword evidence="3 6" id="KW-0812">Transmembrane</keyword>
<evidence type="ECO:0000256" key="4">
    <source>
        <dbReference type="ARBA" id="ARBA00022989"/>
    </source>
</evidence>
<accession>A0AAT9LBB2</accession>
<organism evidence="8">
    <name type="scientific">Candidatus Fermentithermobacillus carboniphilus</name>
    <dbReference type="NCBI Taxonomy" id="3085328"/>
    <lineage>
        <taxon>Bacteria</taxon>
        <taxon>Bacillati</taxon>
        <taxon>Bacillota</taxon>
        <taxon>Candidatus Fermentithermobacillia</taxon>
        <taxon>Candidatus Fermentithermobacillales</taxon>
        <taxon>Candidatus Fermentithermobacillaceae</taxon>
        <taxon>Candidatus Fermentithermobacillus</taxon>
    </lineage>
</organism>
<evidence type="ECO:0000256" key="2">
    <source>
        <dbReference type="ARBA" id="ARBA00022475"/>
    </source>
</evidence>
<feature type="transmembrane region" description="Helical" evidence="6">
    <location>
        <begin position="91"/>
        <end position="108"/>
    </location>
</feature>
<dbReference type="PANTHER" id="PTHR35007:SF2">
    <property type="entry name" value="PILUS ASSEMBLE PROTEIN"/>
    <property type="match status" value="1"/>
</dbReference>
<comment type="subcellular location">
    <subcellularLocation>
        <location evidence="1">Cell membrane</location>
        <topology evidence="1">Multi-pass membrane protein</topology>
    </subcellularLocation>
</comment>
<dbReference type="AlphaFoldDB" id="A0AAT9LBB2"/>
<feature type="transmembrane region" description="Helical" evidence="6">
    <location>
        <begin position="69"/>
        <end position="85"/>
    </location>
</feature>
<feature type="domain" description="Type II secretion system protein GspF" evidence="7">
    <location>
        <begin position="131"/>
        <end position="254"/>
    </location>
</feature>
<gene>
    <name evidence="8" type="ORF">IMF26_10275</name>
</gene>
<dbReference type="Pfam" id="PF00482">
    <property type="entry name" value="T2SSF"/>
    <property type="match status" value="1"/>
</dbReference>
<reference evidence="8" key="1">
    <citation type="submission" date="2020-10" db="EMBL/GenBank/DDBJ databases">
        <authorList>
            <person name="Kadnikov V."/>
            <person name="Beletsky A.V."/>
            <person name="Mardanov A.V."/>
            <person name="Karnachuk O.V."/>
            <person name="Ravin N.V."/>
        </authorList>
    </citation>
    <scope>NUCLEOTIDE SEQUENCE</scope>
    <source>
        <strain evidence="8">Bu02</strain>
    </source>
</reference>
<sequence>MMELALFSSVCLGISASLLGWWVLSQKMMRLFPPGGGKEVGYDAWEGKNTVPAPFKEKSLAHGHLRRELVAELFIVALLFLVSFMRAKGSVLSFVSYCILGLLFWRLGQRWVRGCMARRKAWDIQAQWPLFLESMAVAALAGSDLAGAFRIAGRRTYGFFKEELERVIARVQGGMSLGAALAVFDDDKVQCVKRLRSTLIQAEMLGTPVADVLKALASEAYMLERQVLEERLNSLPVKLSFVTVVFLLPPVLVISVVPHILAFLGSRW</sequence>
<dbReference type="KEGG" id="fcz:IMF26_10275"/>
<keyword evidence="4 6" id="KW-1133">Transmembrane helix</keyword>
<feature type="transmembrane region" description="Helical" evidence="6">
    <location>
        <begin position="6"/>
        <end position="24"/>
    </location>
</feature>
<evidence type="ECO:0000313" key="8">
    <source>
        <dbReference type="EMBL" id="QUL98386.1"/>
    </source>
</evidence>
<evidence type="ECO:0000256" key="6">
    <source>
        <dbReference type="SAM" id="Phobius"/>
    </source>
</evidence>